<reference evidence="1" key="1">
    <citation type="submission" date="2021-01" db="EMBL/GenBank/DDBJ databases">
        <authorList>
            <person name="Corre E."/>
            <person name="Pelletier E."/>
            <person name="Niang G."/>
            <person name="Scheremetjew M."/>
            <person name="Finn R."/>
            <person name="Kale V."/>
            <person name="Holt S."/>
            <person name="Cochrane G."/>
            <person name="Meng A."/>
            <person name="Brown T."/>
            <person name="Cohen L."/>
        </authorList>
    </citation>
    <scope>NUCLEOTIDE SEQUENCE</scope>
    <source>
        <strain evidence="1">CCMP645</strain>
    </source>
</reference>
<dbReference type="EMBL" id="HBIZ01062563">
    <property type="protein sequence ID" value="CAE0786026.1"/>
    <property type="molecule type" value="Transcribed_RNA"/>
</dbReference>
<dbReference type="AlphaFoldDB" id="A0A7S4C4C4"/>
<protein>
    <submittedName>
        <fullName evidence="1">Uncharacterized protein</fullName>
    </submittedName>
</protein>
<organism evidence="1">
    <name type="scientific">Chrysotila carterae</name>
    <name type="common">Marine alga</name>
    <name type="synonym">Syracosphaera carterae</name>
    <dbReference type="NCBI Taxonomy" id="13221"/>
    <lineage>
        <taxon>Eukaryota</taxon>
        <taxon>Haptista</taxon>
        <taxon>Haptophyta</taxon>
        <taxon>Prymnesiophyceae</taxon>
        <taxon>Isochrysidales</taxon>
        <taxon>Isochrysidaceae</taxon>
        <taxon>Chrysotila</taxon>
    </lineage>
</organism>
<gene>
    <name evidence="1" type="ORF">PCAR00345_LOCUS38734</name>
</gene>
<evidence type="ECO:0000313" key="1">
    <source>
        <dbReference type="EMBL" id="CAE0786026.1"/>
    </source>
</evidence>
<accession>A0A7S4C4C4</accession>
<sequence>MAVNSFIDACQGLARLQQGSDSWRGILNSQASQQSMLPPFCKPGGTDKLHVGPFTAGAKLLFLGAGSTGTTSAAHLCEISGRRSYHRPIWQGQLQDKLFPDFHYRWKRYECFTDGLESYLVDPAKLDTELPKAGMGFKVGVVYVLNSRPLFPWLVSRLAHTLSVDPQITTTGEHLWAAVKRDGFAGVNTYLRELISMRSAKHQLILNYIRRAQWQQNSTQGGTVFLLDATTEAGQETLAVKLGLPSNTSVRLYSDRKWATAKGRYNVNQSLDMNASDAFVKVHPLTAVLMRSRAGLSFSSLRGVQELVASVLLLTYPKVAQIGSSFDSMFNKSQRISREAISQFAGLCACPEGMVAV</sequence>
<name>A0A7S4C4C4_CHRCT</name>
<proteinExistence type="predicted"/>